<evidence type="ECO:0000256" key="3">
    <source>
        <dbReference type="PROSITE-ProRule" id="PRU00023"/>
    </source>
</evidence>
<keyword evidence="1" id="KW-0677">Repeat</keyword>
<name>A0A1J9QL85_9PEZI</name>
<comment type="caution">
    <text evidence="4">The sequence shown here is derived from an EMBL/GenBank/DDBJ whole genome shotgun (WGS) entry which is preliminary data.</text>
</comment>
<keyword evidence="2 3" id="KW-0040">ANK repeat</keyword>
<dbReference type="GeneID" id="31019261"/>
<gene>
    <name evidence="4" type="ORF">BKCO1_7600035</name>
</gene>
<feature type="repeat" description="ANK" evidence="3">
    <location>
        <begin position="209"/>
        <end position="241"/>
    </location>
</feature>
<dbReference type="STRING" id="236234.A0A1J9QL85"/>
<dbReference type="Gene3D" id="1.25.40.20">
    <property type="entry name" value="Ankyrin repeat-containing domain"/>
    <property type="match status" value="1"/>
</dbReference>
<evidence type="ECO:0000313" key="5">
    <source>
        <dbReference type="Proteomes" id="UP000183809"/>
    </source>
</evidence>
<dbReference type="SUPFAM" id="SSF48403">
    <property type="entry name" value="Ankyrin repeat"/>
    <property type="match status" value="1"/>
</dbReference>
<organism evidence="4 5">
    <name type="scientific">Diplodia corticola</name>
    <dbReference type="NCBI Taxonomy" id="236234"/>
    <lineage>
        <taxon>Eukaryota</taxon>
        <taxon>Fungi</taxon>
        <taxon>Dikarya</taxon>
        <taxon>Ascomycota</taxon>
        <taxon>Pezizomycotina</taxon>
        <taxon>Dothideomycetes</taxon>
        <taxon>Dothideomycetes incertae sedis</taxon>
        <taxon>Botryosphaeriales</taxon>
        <taxon>Botryosphaeriaceae</taxon>
        <taxon>Diplodia</taxon>
    </lineage>
</organism>
<reference evidence="4 5" key="1">
    <citation type="submission" date="2016-10" db="EMBL/GenBank/DDBJ databases">
        <title>Proteomics and genomics reveal pathogen-plant mechanisms compatible with a hemibiotrophic lifestyle of Diplodia corticola.</title>
        <authorList>
            <person name="Fernandes I."/>
            <person name="De Jonge R."/>
            <person name="Van De Peer Y."/>
            <person name="Devreese B."/>
            <person name="Alves A."/>
            <person name="Esteves A.C."/>
        </authorList>
    </citation>
    <scope>NUCLEOTIDE SEQUENCE [LARGE SCALE GENOMIC DNA]</scope>
    <source>
        <strain evidence="4 5">CBS 112549</strain>
    </source>
</reference>
<dbReference type="InterPro" id="IPR036770">
    <property type="entry name" value="Ankyrin_rpt-contain_sf"/>
</dbReference>
<evidence type="ECO:0000256" key="2">
    <source>
        <dbReference type="ARBA" id="ARBA00023043"/>
    </source>
</evidence>
<dbReference type="PANTHER" id="PTHR24198:SF165">
    <property type="entry name" value="ANKYRIN REPEAT-CONTAINING PROTEIN-RELATED"/>
    <property type="match status" value="1"/>
</dbReference>
<dbReference type="Pfam" id="PF00023">
    <property type="entry name" value="Ank"/>
    <property type="match status" value="2"/>
</dbReference>
<sequence>MSTPDEILQACASQPLETVLSLLSTCPNPPQAREMASQAVRHDRLPLLQHILANTPRESLEPTGMLLLDAASGRSPACVQAMLDTGLSINLNDDRTGGVLHRALGGVGCPESFIAWLLERGAAVNHPGDYDPDGFNPDQVHCMCNGVSHGTVPILRLLVAAGAHVDGSRALHYAAWCDRLEAARFLVEECGAAVDAPAGVRGWYWRGDVGSTPLHVAVAGNSVRVAEYLLEKGADLEAKNAAGRTPLQDAGYFLGIETAGTKRMDLPWDLRFLAGGYEGGHQEIVNFLKQRESQPA</sequence>
<proteinExistence type="predicted"/>
<dbReference type="EMBL" id="MNUE01000076">
    <property type="protein sequence ID" value="OJD29654.1"/>
    <property type="molecule type" value="Genomic_DNA"/>
</dbReference>
<dbReference type="Proteomes" id="UP000183809">
    <property type="component" value="Unassembled WGS sequence"/>
</dbReference>
<dbReference type="PROSITE" id="PS50088">
    <property type="entry name" value="ANK_REPEAT"/>
    <property type="match status" value="1"/>
</dbReference>
<dbReference type="OrthoDB" id="539213at2759"/>
<protein>
    <submittedName>
        <fullName evidence="4">Ankyrin repeat protein</fullName>
    </submittedName>
</protein>
<evidence type="ECO:0000256" key="1">
    <source>
        <dbReference type="ARBA" id="ARBA00022737"/>
    </source>
</evidence>
<dbReference type="InterPro" id="IPR002110">
    <property type="entry name" value="Ankyrin_rpt"/>
</dbReference>
<evidence type="ECO:0000313" key="4">
    <source>
        <dbReference type="EMBL" id="OJD29654.1"/>
    </source>
</evidence>
<dbReference type="AlphaFoldDB" id="A0A1J9QL85"/>
<accession>A0A1J9QL85</accession>
<keyword evidence="5" id="KW-1185">Reference proteome</keyword>
<dbReference type="PROSITE" id="PS50297">
    <property type="entry name" value="ANK_REP_REGION"/>
    <property type="match status" value="1"/>
</dbReference>
<dbReference type="PANTHER" id="PTHR24198">
    <property type="entry name" value="ANKYRIN REPEAT AND PROTEIN KINASE DOMAIN-CONTAINING PROTEIN"/>
    <property type="match status" value="1"/>
</dbReference>
<dbReference type="SMART" id="SM00248">
    <property type="entry name" value="ANK"/>
    <property type="match status" value="3"/>
</dbReference>
<dbReference type="RefSeq" id="XP_020125914.1">
    <property type="nucleotide sequence ID" value="XM_020278999.1"/>
</dbReference>